<evidence type="ECO:0000313" key="10">
    <source>
        <dbReference type="EMBL" id="KAG5671525.1"/>
    </source>
</evidence>
<comment type="cofactor">
    <cofactor evidence="1">
        <name>Mn(2+)</name>
        <dbReference type="ChEBI" id="CHEBI:29035"/>
    </cofactor>
</comment>
<evidence type="ECO:0000256" key="5">
    <source>
        <dbReference type="ARBA" id="ARBA00023211"/>
    </source>
</evidence>
<dbReference type="EC" id="3.1.3.16" evidence="8"/>
<keyword evidence="5" id="KW-0464">Manganese</keyword>
<evidence type="ECO:0000256" key="1">
    <source>
        <dbReference type="ARBA" id="ARBA00001936"/>
    </source>
</evidence>
<comment type="similarity">
    <text evidence="8">Belongs to the PPP phosphatase family.</text>
</comment>
<proteinExistence type="inferred from homology"/>
<organism evidence="10 11">
    <name type="scientific">Polypedilum vanderplanki</name>
    <name type="common">Sleeping chironomid midge</name>
    <dbReference type="NCBI Taxonomy" id="319348"/>
    <lineage>
        <taxon>Eukaryota</taxon>
        <taxon>Metazoa</taxon>
        <taxon>Ecdysozoa</taxon>
        <taxon>Arthropoda</taxon>
        <taxon>Hexapoda</taxon>
        <taxon>Insecta</taxon>
        <taxon>Pterygota</taxon>
        <taxon>Neoptera</taxon>
        <taxon>Endopterygota</taxon>
        <taxon>Diptera</taxon>
        <taxon>Nematocera</taxon>
        <taxon>Chironomoidea</taxon>
        <taxon>Chironomidae</taxon>
        <taxon>Chironominae</taxon>
        <taxon>Polypedilum</taxon>
        <taxon>Polypedilum</taxon>
    </lineage>
</organism>
<comment type="caution">
    <text evidence="10">The sequence shown here is derived from an EMBL/GenBank/DDBJ whole genome shotgun (WGS) entry which is preliminary data.</text>
</comment>
<dbReference type="PANTHER" id="PTHR11668:SF300">
    <property type="entry name" value="SERINE_THREONINE-PROTEIN PHOSPHATASE"/>
    <property type="match status" value="1"/>
</dbReference>
<name>A0A9J6BP91_POLVA</name>
<evidence type="ECO:0000256" key="3">
    <source>
        <dbReference type="ARBA" id="ARBA00022801"/>
    </source>
</evidence>
<dbReference type="GO" id="GO:0046872">
    <property type="term" value="F:metal ion binding"/>
    <property type="evidence" value="ECO:0007669"/>
    <property type="project" value="UniProtKB-KW"/>
</dbReference>
<evidence type="ECO:0000259" key="9">
    <source>
        <dbReference type="PROSITE" id="PS00125"/>
    </source>
</evidence>
<dbReference type="InterPro" id="IPR004843">
    <property type="entry name" value="Calcineurin-like_PHP"/>
</dbReference>
<comment type="catalytic activity">
    <reaction evidence="7 8">
        <text>O-phospho-L-threonyl-[protein] + H2O = L-threonyl-[protein] + phosphate</text>
        <dbReference type="Rhea" id="RHEA:47004"/>
        <dbReference type="Rhea" id="RHEA-COMP:11060"/>
        <dbReference type="Rhea" id="RHEA-COMP:11605"/>
        <dbReference type="ChEBI" id="CHEBI:15377"/>
        <dbReference type="ChEBI" id="CHEBI:30013"/>
        <dbReference type="ChEBI" id="CHEBI:43474"/>
        <dbReference type="ChEBI" id="CHEBI:61977"/>
        <dbReference type="EC" id="3.1.3.16"/>
    </reaction>
</comment>
<accession>A0A9J6BP91</accession>
<dbReference type="PANTHER" id="PTHR11668">
    <property type="entry name" value="SERINE/THREONINE PROTEIN PHOSPHATASE"/>
    <property type="match status" value="1"/>
</dbReference>
<evidence type="ECO:0000313" key="11">
    <source>
        <dbReference type="Proteomes" id="UP001107558"/>
    </source>
</evidence>
<reference evidence="10" key="1">
    <citation type="submission" date="2021-03" db="EMBL/GenBank/DDBJ databases">
        <title>Chromosome level genome of the anhydrobiotic midge Polypedilum vanderplanki.</title>
        <authorList>
            <person name="Yoshida Y."/>
            <person name="Kikawada T."/>
            <person name="Gusev O."/>
        </authorList>
    </citation>
    <scope>NUCLEOTIDE SEQUENCE</scope>
    <source>
        <strain evidence="10">NIAS01</strain>
        <tissue evidence="10">Whole body or cell culture</tissue>
    </source>
</reference>
<dbReference type="EMBL" id="JADBJN010000003">
    <property type="protein sequence ID" value="KAG5671525.1"/>
    <property type="molecule type" value="Genomic_DNA"/>
</dbReference>
<dbReference type="InterPro" id="IPR029052">
    <property type="entry name" value="Metallo-depent_PP-like"/>
</dbReference>
<dbReference type="InterPro" id="IPR006186">
    <property type="entry name" value="Ser/Thr-sp_prot-phosphatase"/>
</dbReference>
<keyword evidence="4" id="KW-0904">Protein phosphatase</keyword>
<keyword evidence="2" id="KW-0479">Metal-binding</keyword>
<dbReference type="InterPro" id="IPR031675">
    <property type="entry name" value="STPPase_N"/>
</dbReference>
<evidence type="ECO:0000256" key="6">
    <source>
        <dbReference type="ARBA" id="ARBA00047761"/>
    </source>
</evidence>
<dbReference type="InterPro" id="IPR050341">
    <property type="entry name" value="PP1_catalytic_subunit"/>
</dbReference>
<evidence type="ECO:0000256" key="7">
    <source>
        <dbReference type="ARBA" id="ARBA00048336"/>
    </source>
</evidence>
<dbReference type="SUPFAM" id="SSF56300">
    <property type="entry name" value="Metallo-dependent phosphatases"/>
    <property type="match status" value="1"/>
</dbReference>
<dbReference type="Proteomes" id="UP001107558">
    <property type="component" value="Chromosome 3"/>
</dbReference>
<dbReference type="OrthoDB" id="1930084at2759"/>
<comment type="catalytic activity">
    <reaction evidence="6">
        <text>O-phospho-L-seryl-[protein] + H2O = L-seryl-[protein] + phosphate</text>
        <dbReference type="Rhea" id="RHEA:20629"/>
        <dbReference type="Rhea" id="RHEA-COMP:9863"/>
        <dbReference type="Rhea" id="RHEA-COMP:11604"/>
        <dbReference type="ChEBI" id="CHEBI:15377"/>
        <dbReference type="ChEBI" id="CHEBI:29999"/>
        <dbReference type="ChEBI" id="CHEBI:43474"/>
        <dbReference type="ChEBI" id="CHEBI:83421"/>
        <dbReference type="EC" id="3.1.3.16"/>
    </reaction>
</comment>
<feature type="domain" description="Serine/threonine specific protein phosphatases" evidence="9">
    <location>
        <begin position="113"/>
        <end position="118"/>
    </location>
</feature>
<evidence type="ECO:0000256" key="8">
    <source>
        <dbReference type="RuleBase" id="RU004273"/>
    </source>
</evidence>
<dbReference type="SMART" id="SM00156">
    <property type="entry name" value="PP2Ac"/>
    <property type="match status" value="1"/>
</dbReference>
<dbReference type="Pfam" id="PF00149">
    <property type="entry name" value="Metallophos"/>
    <property type="match status" value="1"/>
</dbReference>
<dbReference type="AlphaFoldDB" id="A0A9J6BP91"/>
<evidence type="ECO:0000256" key="2">
    <source>
        <dbReference type="ARBA" id="ARBA00022723"/>
    </source>
</evidence>
<keyword evidence="3 8" id="KW-0378">Hydrolase</keyword>
<keyword evidence="11" id="KW-1185">Reference proteome</keyword>
<dbReference type="PROSITE" id="PS00125">
    <property type="entry name" value="SER_THR_PHOSPHATASE"/>
    <property type="match status" value="1"/>
</dbReference>
<dbReference type="Gene3D" id="3.60.21.10">
    <property type="match status" value="1"/>
</dbReference>
<gene>
    <name evidence="10" type="ORF">PVAND_001719</name>
</gene>
<dbReference type="Pfam" id="PF16891">
    <property type="entry name" value="STPPase_N"/>
    <property type="match status" value="1"/>
</dbReference>
<evidence type="ECO:0000256" key="4">
    <source>
        <dbReference type="ARBA" id="ARBA00022912"/>
    </source>
</evidence>
<dbReference type="GO" id="GO:0005634">
    <property type="term" value="C:nucleus"/>
    <property type="evidence" value="ECO:0007669"/>
    <property type="project" value="TreeGrafter"/>
</dbReference>
<protein>
    <recommendedName>
        <fullName evidence="8">Serine/threonine-protein phosphatase</fullName>
        <ecNumber evidence="8">3.1.3.16</ecNumber>
    </recommendedName>
</protein>
<dbReference type="PRINTS" id="PR00114">
    <property type="entry name" value="STPHPHTASE"/>
</dbReference>
<dbReference type="GO" id="GO:0005737">
    <property type="term" value="C:cytoplasm"/>
    <property type="evidence" value="ECO:0007669"/>
    <property type="project" value="TreeGrafter"/>
</dbReference>
<dbReference type="GO" id="GO:0004722">
    <property type="term" value="F:protein serine/threonine phosphatase activity"/>
    <property type="evidence" value="ECO:0007669"/>
    <property type="project" value="UniProtKB-EC"/>
</dbReference>
<sequence>MNLIDRLLSVFNKSPSEYKFPLADFEVIQLCFQVRQIFMRQPMLLELPVPINICGDIHGQFDELCKIFQIGGMPNNSRYLFLGDYVDRGDKQLETICLLFAYKIAYPETFFLLRGNHECVTTCSIYGFFTECMRVFNKSIFDLFISSFDTMPVAAVVGNKMFCVHGGISSELESLDQIKNLPRPSHVPEVGLLTDLLWSDPDIKNETWEFNYNRGTSVTFGVKNVLDFLRKSNLEIIVRAHQVVPLGYEFFAGTSLLTIFSSTNFKTNQAVFIHVNENFHCSFHKID</sequence>